<feature type="coiled-coil region" evidence="1">
    <location>
        <begin position="401"/>
        <end position="428"/>
    </location>
</feature>
<sequence length="825" mass="93711">MPLEFSVLMAFTFWAYARHPVLTTELWAKGPGGSIKKVVPRIDLGVWLTYAPHFVRIHEELGLALYEHPFRFTWNHYEKDQAHFHDSSVVPFREIDEGEILELIDGMGINLGDFEQVIPSSWPGSRLQYPGLPGMAPTLQNQRSLAMPDVHLLGHPGYQVNTMPGPGKHKSTQHQRRVLVPKRLIPLYMVVSKVTVAQGTVTSAGAEALVLYKKELIYRYGQQQETPLLLTAPKLVVKRPFQTLQVSAGQLDSDAILFPDSDPHRMFRAYRNQRFPFEALIDPAMLDDIINCHQRRLQIARERGIRTDQLAVSINGLLTWTGSHFDELFEVADSVAPMVRSHYIEAMEQRIQLATRTNVLLSTLLVGYDSMLSWDSISNNLVSHRQSENTLNQPQGYRQRIDALGAIARREKERQEDLEQNVESAFLRQVADSVRLPLASVTNDQGNQHRADAPTQARPDAATPAAQSQPRPDSDGDVVMTENENLMESKAWAKAVQRLEQMRPASATVPPADLKLERRSLTVDANVKLERCSPTVDAEREEQGRRDQAVQKSPNQLNPRPIKTEQTDSNQLQDQQDPTTQRPVIEDQSLQVDSTRLDPRPQRTLQRSQVIAGADGIGFGAHRNWSTRQVTDWELNLFVVVIRPISKGPTGKSGLRKIIQLWDDLDRVERFNAVELGKRIGLYLGNRAQHTKKLREYQAQDDSELDLLLKPLTALLGISGIDPTRPVGQRDLVTNDDHIRVITTFNYSLGGQCRRILAIKGQPPHRDELNNLLSEVKAYPWGLYLNKLTLLMNHLLDVDIDDRRWYEVFGTNYSEFLERNKNNWV</sequence>
<feature type="region of interest" description="Disordered" evidence="2">
    <location>
        <begin position="441"/>
        <end position="479"/>
    </location>
</feature>
<feature type="chain" id="PRO_5020574187" evidence="3">
    <location>
        <begin position="18"/>
        <end position="825"/>
    </location>
</feature>
<gene>
    <name evidence="4" type="ORF">CH35J_009264</name>
</gene>
<protein>
    <submittedName>
        <fullName evidence="4">Uncharacterized protein</fullName>
    </submittedName>
</protein>
<name>A0A4T0VNE7_9PEZI</name>
<dbReference type="OrthoDB" id="5106671at2759"/>
<feature type="signal peptide" evidence="3">
    <location>
        <begin position="1"/>
        <end position="17"/>
    </location>
</feature>
<organism evidence="4 5">
    <name type="scientific">Colletotrichum higginsianum</name>
    <dbReference type="NCBI Taxonomy" id="80884"/>
    <lineage>
        <taxon>Eukaryota</taxon>
        <taxon>Fungi</taxon>
        <taxon>Dikarya</taxon>
        <taxon>Ascomycota</taxon>
        <taxon>Pezizomycotina</taxon>
        <taxon>Sordariomycetes</taxon>
        <taxon>Hypocreomycetidae</taxon>
        <taxon>Glomerellales</taxon>
        <taxon>Glomerellaceae</taxon>
        <taxon>Colletotrichum</taxon>
        <taxon>Colletotrichum destructivum species complex</taxon>
    </lineage>
</organism>
<feature type="compositionally biased region" description="Basic and acidic residues" evidence="2">
    <location>
        <begin position="534"/>
        <end position="549"/>
    </location>
</feature>
<feature type="region of interest" description="Disordered" evidence="2">
    <location>
        <begin position="534"/>
        <end position="605"/>
    </location>
</feature>
<keyword evidence="3" id="KW-0732">Signal</keyword>
<evidence type="ECO:0000256" key="1">
    <source>
        <dbReference type="SAM" id="Coils"/>
    </source>
</evidence>
<feature type="compositionally biased region" description="Polar residues" evidence="2">
    <location>
        <begin position="567"/>
        <end position="594"/>
    </location>
</feature>
<comment type="caution">
    <text evidence="4">The sequence shown here is derived from an EMBL/GenBank/DDBJ whole genome shotgun (WGS) entry which is preliminary data.</text>
</comment>
<evidence type="ECO:0000256" key="3">
    <source>
        <dbReference type="SAM" id="SignalP"/>
    </source>
</evidence>
<dbReference type="EMBL" id="MWPZ01000007">
    <property type="protein sequence ID" value="TIC93908.1"/>
    <property type="molecule type" value="Genomic_DNA"/>
</dbReference>
<dbReference type="Proteomes" id="UP000305883">
    <property type="component" value="Unassembled WGS sequence"/>
</dbReference>
<reference evidence="4 5" key="1">
    <citation type="journal article" date="2019" name="Genome Biol. Evol.">
        <title>Genomic Plasticity Mediated by Transposable Elements in the Plant Pathogenic Fungus Colletotrichum higginsianum.</title>
        <authorList>
            <person name="Tsushima A."/>
            <person name="Gan P."/>
            <person name="Kumakura N."/>
            <person name="Narusaka M."/>
            <person name="Takano Y."/>
            <person name="Narusaka Y."/>
            <person name="Shirasu K."/>
        </authorList>
    </citation>
    <scope>NUCLEOTIDE SEQUENCE [LARGE SCALE GENOMIC DNA]</scope>
    <source>
        <strain evidence="4 5">MAFF305635-RFP</strain>
    </source>
</reference>
<accession>A0A4T0VNE7</accession>
<evidence type="ECO:0000313" key="5">
    <source>
        <dbReference type="Proteomes" id="UP000305883"/>
    </source>
</evidence>
<keyword evidence="1" id="KW-0175">Coiled coil</keyword>
<dbReference type="AlphaFoldDB" id="A0A4T0VNE7"/>
<proteinExistence type="predicted"/>
<evidence type="ECO:0000256" key="2">
    <source>
        <dbReference type="SAM" id="MobiDB-lite"/>
    </source>
</evidence>
<evidence type="ECO:0000313" key="4">
    <source>
        <dbReference type="EMBL" id="TIC93908.1"/>
    </source>
</evidence>